<organism evidence="2 3">
    <name type="scientific">Chryseobacterium koreense CCUG 49689</name>
    <dbReference type="NCBI Taxonomy" id="1304281"/>
    <lineage>
        <taxon>Bacteria</taxon>
        <taxon>Pseudomonadati</taxon>
        <taxon>Bacteroidota</taxon>
        <taxon>Flavobacteriia</taxon>
        <taxon>Flavobacteriales</taxon>
        <taxon>Weeksellaceae</taxon>
        <taxon>Chryseobacterium group</taxon>
        <taxon>Chryseobacterium</taxon>
    </lineage>
</organism>
<accession>A0A0J7LQ45</accession>
<reference evidence="2 3" key="1">
    <citation type="journal article" date="2004" name="Int. J. Syst. Evol. Microbiol.">
        <title>Kaistella koreensis gen. nov., sp. nov., a novel member of the Chryseobacterium-Bergeyella-Riemerella branch.</title>
        <authorList>
            <person name="Kim M.K."/>
            <person name="Im W.T."/>
            <person name="Shin Y.K."/>
            <person name="Lim J.H."/>
            <person name="Kim S.H."/>
            <person name="Lee B.C."/>
            <person name="Park M.Y."/>
            <person name="Lee K.Y."/>
            <person name="Lee S.T."/>
        </authorList>
    </citation>
    <scope>NUCLEOTIDE SEQUENCE [LARGE SCALE GENOMIC DNA]</scope>
    <source>
        <strain evidence="2 3">CCUG 49689</strain>
    </source>
</reference>
<dbReference type="RefSeq" id="WP_048499575.1">
    <property type="nucleotide sequence ID" value="NZ_LFNG01000010.1"/>
</dbReference>
<dbReference type="GO" id="GO:0016491">
    <property type="term" value="F:oxidoreductase activity"/>
    <property type="evidence" value="ECO:0007669"/>
    <property type="project" value="InterPro"/>
</dbReference>
<dbReference type="STRING" id="1304281.ACM44_08330"/>
<dbReference type="AlphaFoldDB" id="A0A0J7LQ45"/>
<dbReference type="Proteomes" id="UP000035900">
    <property type="component" value="Unassembled WGS sequence"/>
</dbReference>
<dbReference type="PATRIC" id="fig|1304281.5.peg.1788"/>
<evidence type="ECO:0000313" key="2">
    <source>
        <dbReference type="EMBL" id="KMQ71175.1"/>
    </source>
</evidence>
<dbReference type="Gene3D" id="3.40.50.360">
    <property type="match status" value="1"/>
</dbReference>
<sequence>MKIIAFAGSNSDVSINRQLVTFASGFFSGHLIEILDLNDYEMPIYKNEREIENGIPQLAHDFAAKIDSSDLILLSLAENNGAYSAAFKNVFDWVSRISGRKVFAEKPMFLMATSPGKRGGSSVLEIASKRFPFDGAKVLETFSLPSFNENFDSEQGIVHEEKLQEMEEKIEQIKAFFKK</sequence>
<evidence type="ECO:0000259" key="1">
    <source>
        <dbReference type="Pfam" id="PF03358"/>
    </source>
</evidence>
<dbReference type="Pfam" id="PF03358">
    <property type="entry name" value="FMN_red"/>
    <property type="match status" value="1"/>
</dbReference>
<evidence type="ECO:0000313" key="3">
    <source>
        <dbReference type="Proteomes" id="UP000035900"/>
    </source>
</evidence>
<dbReference type="SUPFAM" id="SSF52218">
    <property type="entry name" value="Flavoproteins"/>
    <property type="match status" value="1"/>
</dbReference>
<dbReference type="OrthoDB" id="5767802at2"/>
<keyword evidence="3" id="KW-1185">Reference proteome</keyword>
<dbReference type="EMBL" id="LFNG01000010">
    <property type="protein sequence ID" value="KMQ71175.1"/>
    <property type="molecule type" value="Genomic_DNA"/>
</dbReference>
<dbReference type="GO" id="GO:0010181">
    <property type="term" value="F:FMN binding"/>
    <property type="evidence" value="ECO:0007669"/>
    <property type="project" value="TreeGrafter"/>
</dbReference>
<name>A0A0J7LQ45_9FLAO</name>
<dbReference type="InterPro" id="IPR050712">
    <property type="entry name" value="NAD(P)H-dep_reductase"/>
</dbReference>
<dbReference type="PANTHER" id="PTHR30543:SF21">
    <property type="entry name" value="NAD(P)H-DEPENDENT FMN REDUCTASE LOT6"/>
    <property type="match status" value="1"/>
</dbReference>
<comment type="caution">
    <text evidence="2">The sequence shown here is derived from an EMBL/GenBank/DDBJ whole genome shotgun (WGS) entry which is preliminary data.</text>
</comment>
<proteinExistence type="predicted"/>
<dbReference type="InterPro" id="IPR029039">
    <property type="entry name" value="Flavoprotein-like_sf"/>
</dbReference>
<feature type="domain" description="NADPH-dependent FMN reductase-like" evidence="1">
    <location>
        <begin position="1"/>
        <end position="136"/>
    </location>
</feature>
<dbReference type="GO" id="GO:0005829">
    <property type="term" value="C:cytosol"/>
    <property type="evidence" value="ECO:0007669"/>
    <property type="project" value="TreeGrafter"/>
</dbReference>
<dbReference type="InterPro" id="IPR005025">
    <property type="entry name" value="FMN_Rdtase-like_dom"/>
</dbReference>
<protein>
    <submittedName>
        <fullName evidence="2">NADPH-dependent FMN reductase</fullName>
    </submittedName>
</protein>
<dbReference type="PANTHER" id="PTHR30543">
    <property type="entry name" value="CHROMATE REDUCTASE"/>
    <property type="match status" value="1"/>
</dbReference>
<gene>
    <name evidence="2" type="ORF">ACM44_08330</name>
</gene>